<dbReference type="SUPFAM" id="SSF51735">
    <property type="entry name" value="NAD(P)-binding Rossmann-fold domains"/>
    <property type="match status" value="1"/>
</dbReference>
<gene>
    <name evidence="2" type="ORF">DFR52_103524</name>
</gene>
<name>A0A317PP88_9HYPH</name>
<dbReference type="AlphaFoldDB" id="A0A317PP88"/>
<dbReference type="OrthoDB" id="9814124at2"/>
<dbReference type="InterPro" id="IPR036291">
    <property type="entry name" value="NAD(P)-bd_dom_sf"/>
</dbReference>
<dbReference type="EMBL" id="QGTR01000003">
    <property type="protein sequence ID" value="PWW00321.1"/>
    <property type="molecule type" value="Genomic_DNA"/>
</dbReference>
<dbReference type="GO" id="GO:0004029">
    <property type="term" value="F:aldehyde dehydrogenase (NAD+) activity"/>
    <property type="evidence" value="ECO:0007669"/>
    <property type="project" value="TreeGrafter"/>
</dbReference>
<keyword evidence="3" id="KW-1185">Reference proteome</keyword>
<dbReference type="Gene3D" id="3.40.50.720">
    <property type="entry name" value="NAD(P)-binding Rossmann-like Domain"/>
    <property type="match status" value="1"/>
</dbReference>
<proteinExistence type="predicted"/>
<dbReference type="RefSeq" id="WP_158284965.1">
    <property type="nucleotide sequence ID" value="NZ_QGTR01000003.1"/>
</dbReference>
<reference evidence="2 3" key="1">
    <citation type="submission" date="2018-05" db="EMBL/GenBank/DDBJ databases">
        <title>Genomic Encyclopedia of Type Strains, Phase IV (KMG-IV): sequencing the most valuable type-strain genomes for metagenomic binning, comparative biology and taxonomic classification.</title>
        <authorList>
            <person name="Goeker M."/>
        </authorList>
    </citation>
    <scope>NUCLEOTIDE SEQUENCE [LARGE SCALE GENOMIC DNA]</scope>
    <source>
        <strain evidence="2 3">DSM 16791</strain>
    </source>
</reference>
<evidence type="ECO:0000313" key="2">
    <source>
        <dbReference type="EMBL" id="PWW00321.1"/>
    </source>
</evidence>
<evidence type="ECO:0000259" key="1">
    <source>
        <dbReference type="Pfam" id="PF01370"/>
    </source>
</evidence>
<protein>
    <submittedName>
        <fullName evidence="2">UDP-glucose 4-epimerase</fullName>
    </submittedName>
</protein>
<dbReference type="InterPro" id="IPR001509">
    <property type="entry name" value="Epimerase_deHydtase"/>
</dbReference>
<comment type="caution">
    <text evidence="2">The sequence shown here is derived from an EMBL/GenBank/DDBJ whole genome shotgun (WGS) entry which is preliminary data.</text>
</comment>
<accession>A0A317PP88</accession>
<dbReference type="PANTHER" id="PTHR48079">
    <property type="entry name" value="PROTEIN YEEZ"/>
    <property type="match status" value="1"/>
</dbReference>
<sequence>MTEISPHARKLRILLTGATGFIGAAAATALRADGHAVTGVSRRSDAPDLVRADVRQEAGWDRALAGVDMVVHLAAWNPPRWRRPRPELHASITRDGAIRLARLATAAGVGRFVFLSSARVYGLPEPGQPPFRETDPPAPCDAYGRAKAEAEAGIAKVAAGSSMHLLILRPPVVYGRGRLGSVGGVALAAGRGWPLPLPPGKPAKSLLALDNLTDCLRAVAGGEIDVDGIFNIADPGASSLTAVADAVARAGGRPAARRLPDWLSGPLLRCLLPGNAARHLAAPVVLDTGRLRAATRWRPPLTTDAALRAAFS</sequence>
<dbReference type="Proteomes" id="UP000246352">
    <property type="component" value="Unassembled WGS sequence"/>
</dbReference>
<dbReference type="GO" id="GO:0005737">
    <property type="term" value="C:cytoplasm"/>
    <property type="evidence" value="ECO:0007669"/>
    <property type="project" value="TreeGrafter"/>
</dbReference>
<dbReference type="PANTHER" id="PTHR48079:SF6">
    <property type="entry name" value="NAD(P)-BINDING DOMAIN-CONTAINING PROTEIN-RELATED"/>
    <property type="match status" value="1"/>
</dbReference>
<evidence type="ECO:0000313" key="3">
    <source>
        <dbReference type="Proteomes" id="UP000246352"/>
    </source>
</evidence>
<feature type="domain" description="NAD-dependent epimerase/dehydratase" evidence="1">
    <location>
        <begin position="13"/>
        <end position="177"/>
    </location>
</feature>
<dbReference type="InterPro" id="IPR051783">
    <property type="entry name" value="NAD(P)-dependent_oxidoreduct"/>
</dbReference>
<organism evidence="2 3">
    <name type="scientific">Hoeflea marina</name>
    <dbReference type="NCBI Taxonomy" id="274592"/>
    <lineage>
        <taxon>Bacteria</taxon>
        <taxon>Pseudomonadati</taxon>
        <taxon>Pseudomonadota</taxon>
        <taxon>Alphaproteobacteria</taxon>
        <taxon>Hyphomicrobiales</taxon>
        <taxon>Rhizobiaceae</taxon>
        <taxon>Hoeflea</taxon>
    </lineage>
</organism>
<dbReference type="Pfam" id="PF01370">
    <property type="entry name" value="Epimerase"/>
    <property type="match status" value="1"/>
</dbReference>